<gene>
    <name evidence="1" type="ORF">VCR5J5_1340053</name>
</gene>
<proteinExistence type="predicted"/>
<dbReference type="EMBL" id="CCJV01000040">
    <property type="protein sequence ID" value="CDS99633.1"/>
    <property type="molecule type" value="Genomic_DNA"/>
</dbReference>
<accession>A0A822MUY7</accession>
<dbReference type="RefSeq" id="WP_055318445.1">
    <property type="nucleotide sequence ID" value="NZ_CAWQCV010000008.1"/>
</dbReference>
<name>A0A822MUY7_9VIBR</name>
<dbReference type="Pfam" id="PF00805">
    <property type="entry name" value="Pentapeptide"/>
    <property type="match status" value="1"/>
</dbReference>
<dbReference type="InterPro" id="IPR051082">
    <property type="entry name" value="Pentapeptide-BTB/POZ_domain"/>
</dbReference>
<dbReference type="SUPFAM" id="SSF141571">
    <property type="entry name" value="Pentapeptide repeat-like"/>
    <property type="match status" value="2"/>
</dbReference>
<dbReference type="Pfam" id="PF13599">
    <property type="entry name" value="Pentapeptide_4"/>
    <property type="match status" value="1"/>
</dbReference>
<reference evidence="2" key="1">
    <citation type="submission" date="2014-06" db="EMBL/GenBank/DDBJ databases">
        <authorList>
            <person name="Le Roux Frederique"/>
        </authorList>
    </citation>
    <scope>NUCLEOTIDE SEQUENCE [LARGE SCALE GENOMIC DNA]</scope>
    <source>
        <strain evidence="2">J5-5</strain>
    </source>
</reference>
<dbReference type="InterPro" id="IPR001646">
    <property type="entry name" value="5peptide_repeat"/>
</dbReference>
<organism evidence="1 2">
    <name type="scientific">Vibrio crassostreae</name>
    <dbReference type="NCBI Taxonomy" id="246167"/>
    <lineage>
        <taxon>Bacteria</taxon>
        <taxon>Pseudomonadati</taxon>
        <taxon>Pseudomonadota</taxon>
        <taxon>Gammaproteobacteria</taxon>
        <taxon>Vibrionales</taxon>
        <taxon>Vibrionaceae</taxon>
        <taxon>Vibrio</taxon>
    </lineage>
</organism>
<evidence type="ECO:0008006" key="3">
    <source>
        <dbReference type="Google" id="ProtNLM"/>
    </source>
</evidence>
<protein>
    <recommendedName>
        <fullName evidence="3">Pentapeptide repeat protein</fullName>
    </recommendedName>
</protein>
<dbReference type="AlphaFoldDB" id="A0A822MUY7"/>
<sequence length="692" mass="77382">MEATSFISTKMATKLLTVLTKVLKNNVDKRNKELVRINDIFGNCEELAKFYIQPNCQQVNPADELEDETISSIRAGVFETINKFLNRNILTRDGASQMFILADAGMGKTSLMMMVKLSHLMAFWPKDYECRLLKLGATTLNDISKIENKTKTVLLLDSLDEDTQCKQGGTNDRLTKILEATSCFYRVIITCRTQFFPETAESAFNTMGKISFNNYDCPLIYLSLFTNEQVDAYLEKRYPRSLRFILNRFDDPKQRDAKQSIKGIGSLQFRPFLLSHVETLLESHRQGATEYELYKGLVDTWLNREVIKLRQHHDKSVNKEDLLKACIWLAETMQRHNTHTVALKHIQQLCHRESHILLLKDSVERVIEGIDHIDIGTNSLLNRNSYGEFRFSHLSIREFLIVYGVEIGILVDKDDPFNKTDNMVKFIKTVNKYKVGLFFNERNGYLLTGFDVANNNQLANFDLKYASLEHSDLKNASLNSVNLRGANLEGANLDNAKLDGANLRGANLQGASLQGVNLKGANLSEANLEGACLNGALLDNANLSKANLIDAQLTTSIHGTGKQNSTSLKDVNLKMANLSKANLKGADLTGACLTEAKLQTSLLSGANLSNANLEHADLKGSTLSDVNLENANLKNADLVKVDFTNANLQGANLTGSELSEARLDKCNITDSQRGVAVFRKYKNEKRSKIAEI</sequence>
<evidence type="ECO:0000313" key="1">
    <source>
        <dbReference type="EMBL" id="CDS99633.1"/>
    </source>
</evidence>
<dbReference type="PANTHER" id="PTHR14136:SF17">
    <property type="entry name" value="BTB_POZ DOMAIN-CONTAINING PROTEIN KCTD9"/>
    <property type="match status" value="1"/>
</dbReference>
<dbReference type="PANTHER" id="PTHR14136">
    <property type="entry name" value="BTB_POZ DOMAIN-CONTAINING PROTEIN KCTD9"/>
    <property type="match status" value="1"/>
</dbReference>
<comment type="caution">
    <text evidence="1">The sequence shown here is derived from an EMBL/GenBank/DDBJ whole genome shotgun (WGS) entry which is preliminary data.</text>
</comment>
<evidence type="ECO:0000313" key="2">
    <source>
        <dbReference type="Proteomes" id="UP000049495"/>
    </source>
</evidence>
<dbReference type="Proteomes" id="UP000049495">
    <property type="component" value="Unassembled WGS sequence"/>
</dbReference>
<dbReference type="Gene3D" id="2.160.20.80">
    <property type="entry name" value="E3 ubiquitin-protein ligase SopA"/>
    <property type="match status" value="2"/>
</dbReference>